<comment type="subcellular location">
    <subcellularLocation>
        <location evidence="1">Periplasm</location>
    </subcellularLocation>
</comment>
<evidence type="ECO:0000259" key="5">
    <source>
        <dbReference type="Pfam" id="PF07940"/>
    </source>
</evidence>
<keyword evidence="2" id="KW-0732">Signal</keyword>
<dbReference type="Proteomes" id="UP000676601">
    <property type="component" value="Unassembled WGS sequence"/>
</dbReference>
<dbReference type="EMBL" id="BORU01000001">
    <property type="protein sequence ID" value="GIO53021.1"/>
    <property type="molecule type" value="Genomic_DNA"/>
</dbReference>
<sequence>MTPHEAVLKVASKVLDETRNTYMSLRIRFAPIVLDPFHFEGFTVAGRFLFDSMNKDRYIAFLRNEGLDAEIIRQADIVCAHQFDLLGSGMTDLGANLPWHVDFKSGYRWEPRYYKKIRTVDLFSRADVKVPWELSRFQHAFTLGKAYWLTGNEKYALEFQAQAEDWLRENPPAMSVNWTCAMDVAIRAVNWISAVYFFRDSPLLDNAFWNRLNASLYLHGQFIMNNLENTDEHTGNHYMSNLAGLIGLGLYFGEFVVTAPGKCRSGPKEWLDFGVREMEKEMFVQVHEDGASYEASTSYHRLVAELLLVSAIWCARNGIFFSARFMKRLEEMHDFMLSVMKPDGRTPMFGDADDGRYLITARYGSWERCDFRFLLAAAGEFFGREDFRQAGRSMCEDALWLTGPPSMVQLLDARNTDPAAFPHGGFYVMRNHKAYCLIRCGELSFHGHGAHSHNDQLSFELQVEGQDVIVDPGTYVYSADFHQRNLFRSTGMHSTIKVGRHEQNDFGEHELFLMREQTFAKCNAFTGEYFSGSHFGYTEKCGVIHRRDFYLRSGELEVVDRLELSGQESAAAVDYTACFVLPPGTLAVSMGGTWELQCGAVRLELILQGADEAGLQEAWVSPRYGVRESSLKLCVRGSGQGLRALFRWT</sequence>
<evidence type="ECO:0000313" key="7">
    <source>
        <dbReference type="EMBL" id="GIO53021.1"/>
    </source>
</evidence>
<dbReference type="PANTHER" id="PTHR39210">
    <property type="entry name" value="HEPARIN-SULFATE LYASE"/>
    <property type="match status" value="1"/>
</dbReference>
<protein>
    <recommendedName>
        <fullName evidence="9">Heparin-sulfate lyase N-terminal domain-containing protein</fullName>
    </recommendedName>
</protein>
<accession>A0ABQ4L8Y3</accession>
<evidence type="ECO:0000313" key="8">
    <source>
        <dbReference type="Proteomes" id="UP000676601"/>
    </source>
</evidence>
<feature type="domain" description="Heparinase II/III-like C-terminal" evidence="5">
    <location>
        <begin position="414"/>
        <end position="648"/>
    </location>
</feature>
<evidence type="ECO:0008006" key="9">
    <source>
        <dbReference type="Google" id="ProtNLM"/>
    </source>
</evidence>
<dbReference type="RefSeq" id="WP_212983149.1">
    <property type="nucleotide sequence ID" value="NZ_BORU01000001.1"/>
</dbReference>
<dbReference type="PANTHER" id="PTHR39210:SF1">
    <property type="entry name" value="HEPARIN-SULFATE LYASE"/>
    <property type="match status" value="1"/>
</dbReference>
<evidence type="ECO:0000256" key="3">
    <source>
        <dbReference type="ARBA" id="ARBA00022764"/>
    </source>
</evidence>
<dbReference type="InterPro" id="IPR012480">
    <property type="entry name" value="Hepar_II_III_C"/>
</dbReference>
<gene>
    <name evidence="7" type="ORF">J21TS7_13390</name>
</gene>
<name>A0ABQ4L8Y3_9BACL</name>
<reference evidence="7 8" key="1">
    <citation type="submission" date="2021-03" db="EMBL/GenBank/DDBJ databases">
        <title>Antimicrobial resistance genes in bacteria isolated from Japanese honey, and their potential for conferring macrolide and lincosamide resistance in the American foulbrood pathogen Paenibacillus larvae.</title>
        <authorList>
            <person name="Okamoto M."/>
            <person name="Kumagai M."/>
            <person name="Kanamori H."/>
            <person name="Takamatsu D."/>
        </authorList>
    </citation>
    <scope>NUCLEOTIDE SEQUENCE [LARGE SCALE GENOMIC DNA]</scope>
    <source>
        <strain evidence="7 8">J21TS7</strain>
    </source>
</reference>
<evidence type="ECO:0000256" key="2">
    <source>
        <dbReference type="ARBA" id="ARBA00022729"/>
    </source>
</evidence>
<keyword evidence="8" id="KW-1185">Reference proteome</keyword>
<evidence type="ECO:0000256" key="4">
    <source>
        <dbReference type="ARBA" id="ARBA00023239"/>
    </source>
</evidence>
<dbReference type="Gene3D" id="1.50.10.100">
    <property type="entry name" value="Chondroitin AC/alginate lyase"/>
    <property type="match status" value="1"/>
</dbReference>
<dbReference type="SUPFAM" id="SSF48230">
    <property type="entry name" value="Chondroitin AC/alginate lyase"/>
    <property type="match status" value="1"/>
</dbReference>
<evidence type="ECO:0000259" key="6">
    <source>
        <dbReference type="Pfam" id="PF16889"/>
    </source>
</evidence>
<dbReference type="InterPro" id="IPR031680">
    <property type="entry name" value="Hepar_II_III_N"/>
</dbReference>
<dbReference type="Pfam" id="PF07940">
    <property type="entry name" value="Hepar_II_III_C"/>
    <property type="match status" value="1"/>
</dbReference>
<dbReference type="Pfam" id="PF16889">
    <property type="entry name" value="Hepar_II_III_N"/>
    <property type="match status" value="1"/>
</dbReference>
<proteinExistence type="predicted"/>
<comment type="caution">
    <text evidence="7">The sequence shown here is derived from an EMBL/GenBank/DDBJ whole genome shotgun (WGS) entry which is preliminary data.</text>
</comment>
<organism evidence="7 8">
    <name type="scientific">Paenibacillus cineris</name>
    <dbReference type="NCBI Taxonomy" id="237530"/>
    <lineage>
        <taxon>Bacteria</taxon>
        <taxon>Bacillati</taxon>
        <taxon>Bacillota</taxon>
        <taxon>Bacilli</taxon>
        <taxon>Bacillales</taxon>
        <taxon>Paenibacillaceae</taxon>
        <taxon>Paenibacillus</taxon>
    </lineage>
</organism>
<dbReference type="Gene3D" id="2.70.98.70">
    <property type="match status" value="1"/>
</dbReference>
<feature type="domain" description="Heparin-sulfate lyase N-terminal" evidence="6">
    <location>
        <begin position="105"/>
        <end position="356"/>
    </location>
</feature>
<evidence type="ECO:0000256" key="1">
    <source>
        <dbReference type="ARBA" id="ARBA00004418"/>
    </source>
</evidence>
<keyword evidence="4" id="KW-0456">Lyase</keyword>
<dbReference type="InterPro" id="IPR008929">
    <property type="entry name" value="Chondroitin_lyas"/>
</dbReference>
<keyword evidence="3" id="KW-0574">Periplasm</keyword>